<reference evidence="1 2" key="1">
    <citation type="journal article" date="2017" name="Genome Announc.">
        <title>Draft Genome Sequence of Romboutsia maritimum sp. nov. Strain CCRI-22766(T), Isolated from Coastal Estuarine Mud.</title>
        <authorList>
            <person name="Maheux A.F."/>
            <person name="Boudreau D.K."/>
            <person name="Berube E."/>
            <person name="Boissinot M."/>
            <person name="Raymond F."/>
            <person name="Brodeur S."/>
            <person name="Corbeil J."/>
            <person name="Brightwell G."/>
            <person name="Broda D."/>
            <person name="Omar R.F."/>
            <person name="Bergeron M.G."/>
        </authorList>
    </citation>
    <scope>NUCLEOTIDE SEQUENCE [LARGE SCALE GENOMIC DNA]</scope>
    <source>
        <strain evidence="1 2">CCRI-22766</strain>
    </source>
</reference>
<sequence>MMQNQNATLKDFENVLNLHFNRVIINDSTGYALPKEFKKEFLGSGSPSSIKIQLQYELLTGSFMRVDIFSGTKNDAEYLKTMEKDKKQINCKKINRRKQD</sequence>
<dbReference type="OrthoDB" id="1897362at2"/>
<organism evidence="1 2">
    <name type="scientific">Romboutsia maritimum</name>
    <dbReference type="NCBI Taxonomy" id="2020948"/>
    <lineage>
        <taxon>Bacteria</taxon>
        <taxon>Bacillati</taxon>
        <taxon>Bacillota</taxon>
        <taxon>Clostridia</taxon>
        <taxon>Peptostreptococcales</taxon>
        <taxon>Peptostreptococcaceae</taxon>
        <taxon>Romboutsia</taxon>
    </lineage>
</organism>
<evidence type="ECO:0000313" key="2">
    <source>
        <dbReference type="Proteomes" id="UP000243494"/>
    </source>
</evidence>
<dbReference type="Proteomes" id="UP000243494">
    <property type="component" value="Unassembled WGS sequence"/>
</dbReference>
<accession>A0A371IQZ9</accession>
<evidence type="ECO:0008006" key="3">
    <source>
        <dbReference type="Google" id="ProtNLM"/>
    </source>
</evidence>
<dbReference type="AlphaFoldDB" id="A0A371IQZ9"/>
<comment type="caution">
    <text evidence="1">The sequence shown here is derived from an EMBL/GenBank/DDBJ whole genome shotgun (WGS) entry which is preliminary data.</text>
</comment>
<gene>
    <name evidence="1" type="ORF">CHF27_010810</name>
</gene>
<keyword evidence="2" id="KW-1185">Reference proteome</keyword>
<dbReference type="EMBL" id="NOJZ02000023">
    <property type="protein sequence ID" value="RDY22902.1"/>
    <property type="molecule type" value="Genomic_DNA"/>
</dbReference>
<evidence type="ECO:0000313" key="1">
    <source>
        <dbReference type="EMBL" id="RDY22902.1"/>
    </source>
</evidence>
<protein>
    <recommendedName>
        <fullName evidence="3">Transposase</fullName>
    </recommendedName>
</protein>
<name>A0A371IQZ9_9FIRM</name>
<proteinExistence type="predicted"/>